<evidence type="ECO:0000256" key="6">
    <source>
        <dbReference type="ARBA" id="ARBA00022989"/>
    </source>
</evidence>
<evidence type="ECO:0000256" key="4">
    <source>
        <dbReference type="ARBA" id="ARBA00022692"/>
    </source>
</evidence>
<dbReference type="InterPro" id="IPR023395">
    <property type="entry name" value="MCP_dom_sf"/>
</dbReference>
<comment type="similarity">
    <text evidence="2 9">Belongs to the mitochondrial carrier (TC 2.A.29) family.</text>
</comment>
<keyword evidence="7 8" id="KW-0472">Membrane</keyword>
<dbReference type="Proteomes" id="UP000001307">
    <property type="component" value="Unassembled WGS sequence"/>
</dbReference>
<dbReference type="GO" id="GO:0016020">
    <property type="term" value="C:membrane"/>
    <property type="evidence" value="ECO:0007669"/>
    <property type="project" value="UniProtKB-SubCell"/>
</dbReference>
<dbReference type="InterPro" id="IPR018108">
    <property type="entry name" value="MCP_transmembrane"/>
</dbReference>
<evidence type="ECO:0000313" key="12">
    <source>
        <dbReference type="EMBL" id="CBY39322.1"/>
    </source>
</evidence>
<keyword evidence="6 10" id="KW-1133">Transmembrane helix</keyword>
<organism evidence="11">
    <name type="scientific">Oikopleura dioica</name>
    <name type="common">Tunicate</name>
    <dbReference type="NCBI Taxonomy" id="34765"/>
    <lineage>
        <taxon>Eukaryota</taxon>
        <taxon>Metazoa</taxon>
        <taxon>Chordata</taxon>
        <taxon>Tunicata</taxon>
        <taxon>Appendicularia</taxon>
        <taxon>Copelata</taxon>
        <taxon>Oikopleuridae</taxon>
        <taxon>Oikopleura</taxon>
    </lineage>
</organism>
<proteinExistence type="inferred from homology"/>
<keyword evidence="3 9" id="KW-0813">Transport</keyword>
<dbReference type="Gene3D" id="1.50.40.10">
    <property type="entry name" value="Mitochondrial carrier domain"/>
    <property type="match status" value="1"/>
</dbReference>
<evidence type="ECO:0000256" key="1">
    <source>
        <dbReference type="ARBA" id="ARBA00004141"/>
    </source>
</evidence>
<evidence type="ECO:0000256" key="9">
    <source>
        <dbReference type="RuleBase" id="RU000488"/>
    </source>
</evidence>
<dbReference type="EMBL" id="FN655496">
    <property type="protein sequence ID" value="CBY39322.1"/>
    <property type="molecule type" value="Genomic_DNA"/>
</dbReference>
<keyword evidence="13" id="KW-1185">Reference proteome</keyword>
<dbReference type="SUPFAM" id="SSF103506">
    <property type="entry name" value="Mitochondrial carrier"/>
    <property type="match status" value="1"/>
</dbReference>
<reference evidence="11" key="1">
    <citation type="journal article" date="2010" name="Science">
        <title>Plasticity of animal genome architecture unmasked by rapid evolution of a pelagic tunicate.</title>
        <authorList>
            <person name="Denoeud F."/>
            <person name="Henriet S."/>
            <person name="Mungpakdee S."/>
            <person name="Aury J.M."/>
            <person name="Da Silva C."/>
            <person name="Brinkmann H."/>
            <person name="Mikhaleva J."/>
            <person name="Olsen L.C."/>
            <person name="Jubin C."/>
            <person name="Canestro C."/>
            <person name="Bouquet J.M."/>
            <person name="Danks G."/>
            <person name="Poulain J."/>
            <person name="Campsteijn C."/>
            <person name="Adamski M."/>
            <person name="Cross I."/>
            <person name="Yadetie F."/>
            <person name="Muffato M."/>
            <person name="Louis A."/>
            <person name="Butcher S."/>
            <person name="Tsagkogeorga G."/>
            <person name="Konrad A."/>
            <person name="Singh S."/>
            <person name="Jensen M.F."/>
            <person name="Cong E.H."/>
            <person name="Eikeseth-Otteraa H."/>
            <person name="Noel B."/>
            <person name="Anthouard V."/>
            <person name="Porcel B.M."/>
            <person name="Kachouri-Lafond R."/>
            <person name="Nishino A."/>
            <person name="Ugolini M."/>
            <person name="Chourrout P."/>
            <person name="Nishida H."/>
            <person name="Aasland R."/>
            <person name="Huzurbazar S."/>
            <person name="Westhof E."/>
            <person name="Delsuc F."/>
            <person name="Lehrach H."/>
            <person name="Reinhardt R."/>
            <person name="Weissenbach J."/>
            <person name="Roy S.W."/>
            <person name="Artiguenave F."/>
            <person name="Postlethwait J.H."/>
            <person name="Manak J.R."/>
            <person name="Thompson E.M."/>
            <person name="Jaillon O."/>
            <person name="Du Pasquier L."/>
            <person name="Boudinot P."/>
            <person name="Liberles D.A."/>
            <person name="Volff J.N."/>
            <person name="Philippe H."/>
            <person name="Lenhard B."/>
            <person name="Roest Crollius H."/>
            <person name="Wincker P."/>
            <person name="Chourrout D."/>
        </authorList>
    </citation>
    <scope>NUCLEOTIDE SEQUENCE [LARGE SCALE GENOMIC DNA]</scope>
</reference>
<comment type="subcellular location">
    <subcellularLocation>
        <location evidence="1">Membrane</location>
        <topology evidence="1">Multi-pass membrane protein</topology>
    </subcellularLocation>
</comment>
<evidence type="ECO:0000313" key="11">
    <source>
        <dbReference type="EMBL" id="CBY19424.1"/>
    </source>
</evidence>
<feature type="repeat" description="Solcar" evidence="8">
    <location>
        <begin position="7"/>
        <end position="90"/>
    </location>
</feature>
<keyword evidence="4 8" id="KW-0812">Transmembrane</keyword>
<protein>
    <submittedName>
        <fullName evidence="11">Uncharacterized protein</fullName>
    </submittedName>
</protein>
<dbReference type="EMBL" id="FN653040">
    <property type="protein sequence ID" value="CBY19424.1"/>
    <property type="molecule type" value="Genomic_DNA"/>
</dbReference>
<feature type="transmembrane region" description="Helical" evidence="10">
    <location>
        <begin position="202"/>
        <end position="223"/>
    </location>
</feature>
<feature type="transmembrane region" description="Helical" evidence="10">
    <location>
        <begin position="9"/>
        <end position="27"/>
    </location>
</feature>
<name>E4XE34_OIKDI</name>
<dbReference type="PROSITE" id="PS50920">
    <property type="entry name" value="SOLCAR"/>
    <property type="match status" value="3"/>
</dbReference>
<evidence type="ECO:0000256" key="2">
    <source>
        <dbReference type="ARBA" id="ARBA00006375"/>
    </source>
</evidence>
<evidence type="ECO:0000313" key="13">
    <source>
        <dbReference type="Proteomes" id="UP000001307"/>
    </source>
</evidence>
<evidence type="ECO:0000256" key="8">
    <source>
        <dbReference type="PROSITE-ProRule" id="PRU00282"/>
    </source>
</evidence>
<feature type="transmembrane region" description="Helical" evidence="10">
    <location>
        <begin position="101"/>
        <end position="120"/>
    </location>
</feature>
<feature type="repeat" description="Solcar" evidence="8">
    <location>
        <begin position="100"/>
        <end position="191"/>
    </location>
</feature>
<evidence type="ECO:0000256" key="3">
    <source>
        <dbReference type="ARBA" id="ARBA00022448"/>
    </source>
</evidence>
<evidence type="ECO:0000256" key="10">
    <source>
        <dbReference type="SAM" id="Phobius"/>
    </source>
</evidence>
<dbReference type="OrthoDB" id="448427at2759"/>
<feature type="repeat" description="Solcar" evidence="8">
    <location>
        <begin position="200"/>
        <end position="286"/>
    </location>
</feature>
<dbReference type="InterPro" id="IPR050391">
    <property type="entry name" value="Mito_Metabolite_Transporter"/>
</dbReference>
<sequence>MTHPKKESVALKFGLGLVAGQISIFWIHPFDLIKNRLQTSGANLTPFSCVSQILKQNGLRGFYDGMSASMMRQATYTTGRLGIYSNLLHQYKVRTGTEKPSLFWTTLMGSSSGGLAAIIGNPADVVIVRMTVDSKLPVNQKRGYSSVFNAWARIVKEEGLTTLWIGCRPTVARAMVVNSCQLSFNTQARYFIERKSPSMNPYLLSILSSCCSGLLTTTIVLPIDFAKTRIQNMSANEYSGWFDVWRKTIKHEGFSVLWKGFAPYFARTPITLFIMDILLYHFGMSR</sequence>
<accession>E4XE34</accession>
<dbReference type="PANTHER" id="PTHR45618">
    <property type="entry name" value="MITOCHONDRIAL DICARBOXYLATE CARRIER-RELATED"/>
    <property type="match status" value="1"/>
</dbReference>
<feature type="transmembrane region" description="Helical" evidence="10">
    <location>
        <begin position="264"/>
        <end position="283"/>
    </location>
</feature>
<dbReference type="AlphaFoldDB" id="E4XE34"/>
<dbReference type="Pfam" id="PF00153">
    <property type="entry name" value="Mito_carr"/>
    <property type="match status" value="3"/>
</dbReference>
<dbReference type="Proteomes" id="UP000011014">
    <property type="component" value="Unassembled WGS sequence"/>
</dbReference>
<dbReference type="InParanoid" id="E4XE34"/>
<evidence type="ECO:0000256" key="7">
    <source>
        <dbReference type="ARBA" id="ARBA00023136"/>
    </source>
</evidence>
<keyword evidence="5" id="KW-0677">Repeat</keyword>
<gene>
    <name evidence="11" type="ORF">GSOID_T00008436001</name>
    <name evidence="12" type="ORF">GSOID_T00019887001</name>
</gene>
<evidence type="ECO:0000256" key="5">
    <source>
        <dbReference type="ARBA" id="ARBA00022737"/>
    </source>
</evidence>